<dbReference type="SUPFAM" id="SSF51430">
    <property type="entry name" value="NAD(P)-linked oxidoreductase"/>
    <property type="match status" value="1"/>
</dbReference>
<dbReference type="FunFam" id="3.20.20.100:FF:000004">
    <property type="entry name" value="Oxidoreductase, aldo/keto reductase"/>
    <property type="match status" value="1"/>
</dbReference>
<evidence type="ECO:0000313" key="3">
    <source>
        <dbReference type="EMBL" id="GAV51535.1"/>
    </source>
</evidence>
<dbReference type="EMBL" id="BDGX01000031">
    <property type="protein sequence ID" value="GAV51535.1"/>
    <property type="molecule type" value="Genomic_DNA"/>
</dbReference>
<dbReference type="PANTHER" id="PTHR43364:SF15">
    <property type="entry name" value="ARYL-ALCOHOL DEHYDROGENASE AAD16-RELATED"/>
    <property type="match status" value="1"/>
</dbReference>
<dbReference type="PANTHER" id="PTHR43364">
    <property type="entry name" value="NADH-SPECIFIC METHYLGLYOXAL REDUCTASE-RELATED"/>
    <property type="match status" value="1"/>
</dbReference>
<dbReference type="InterPro" id="IPR023210">
    <property type="entry name" value="NADP_OxRdtase_dom"/>
</dbReference>
<dbReference type="Gene3D" id="3.20.20.100">
    <property type="entry name" value="NADP-dependent oxidoreductase domain"/>
    <property type="match status" value="1"/>
</dbReference>
<dbReference type="CDD" id="cd19079">
    <property type="entry name" value="AKR_EcYajO-like"/>
    <property type="match status" value="1"/>
</dbReference>
<proteinExistence type="predicted"/>
<dbReference type="InterPro" id="IPR050523">
    <property type="entry name" value="AKR_Detox_Biosynth"/>
</dbReference>
<dbReference type="OrthoDB" id="48988at2759"/>
<dbReference type="InterPro" id="IPR036812">
    <property type="entry name" value="NAD(P)_OxRdtase_dom_sf"/>
</dbReference>
<protein>
    <recommendedName>
        <fullName evidence="2">NADP-dependent oxidoreductase domain-containing protein</fullName>
    </recommendedName>
</protein>
<organism evidence="3 4">
    <name type="scientific">Zygosaccharomyces rouxii</name>
    <dbReference type="NCBI Taxonomy" id="4956"/>
    <lineage>
        <taxon>Eukaryota</taxon>
        <taxon>Fungi</taxon>
        <taxon>Dikarya</taxon>
        <taxon>Ascomycota</taxon>
        <taxon>Saccharomycotina</taxon>
        <taxon>Saccharomycetes</taxon>
        <taxon>Saccharomycetales</taxon>
        <taxon>Saccharomycetaceae</taxon>
        <taxon>Zygosaccharomyces</taxon>
    </lineage>
</organism>
<evidence type="ECO:0000313" key="4">
    <source>
        <dbReference type="Proteomes" id="UP000187013"/>
    </source>
</evidence>
<dbReference type="GO" id="GO:0016491">
    <property type="term" value="F:oxidoreductase activity"/>
    <property type="evidence" value="ECO:0007669"/>
    <property type="project" value="UniProtKB-KW"/>
</dbReference>
<evidence type="ECO:0000256" key="1">
    <source>
        <dbReference type="ARBA" id="ARBA00023002"/>
    </source>
</evidence>
<dbReference type="Pfam" id="PF00248">
    <property type="entry name" value="Aldo_ket_red"/>
    <property type="match status" value="1"/>
</dbReference>
<keyword evidence="1" id="KW-0560">Oxidoreductase</keyword>
<dbReference type="GO" id="GO:0005829">
    <property type="term" value="C:cytosol"/>
    <property type="evidence" value="ECO:0007669"/>
    <property type="project" value="UniProtKB-ARBA"/>
</dbReference>
<gene>
    <name evidence="3" type="ORF">ZYGR_0AE00120</name>
</gene>
<dbReference type="AlphaFoldDB" id="A0A1Q3A732"/>
<evidence type="ECO:0000259" key="2">
    <source>
        <dbReference type="Pfam" id="PF00248"/>
    </source>
</evidence>
<accession>A0A1Q3A732</accession>
<comment type="caution">
    <text evidence="3">The sequence shown here is derived from an EMBL/GenBank/DDBJ whole genome shotgun (WGS) entry which is preliminary data.</text>
</comment>
<feature type="domain" description="NADP-dependent oxidoreductase" evidence="2">
    <location>
        <begin position="19"/>
        <end position="332"/>
    </location>
</feature>
<sequence length="341" mass="39161">MSLIKPVKLGNSGLKISPILVGCMSYGSKKWQDWVIEDKQEVFKILKHCYDIGLRTFDTADFYSNGLSERLLGEFLKAYNINRETVVILSKVFYPIDDTIELNPSFISVEHDLNLSNQRGLSRKHILAGVENSVKRLGTYIDVLQIHRLDHDTPMEEIMRTLNEVVERGDARYIGASSMLATEFVELQFIAEKYYWFQFISSQSCYNLLYREDERELIPFAKKHKIGLIPWSPNARGLLTRPLSHTTERSKKDWGFKVVRLDTLGDSDKEIIRRVEALSKEKGVSMAAISMAWVLHKGCYPIVGLNSVERVDEVNDALSIKLTDDEILYLEEPYKPKASLF</sequence>
<name>A0A1Q3A732_ZYGRO</name>
<dbReference type="Proteomes" id="UP000187013">
    <property type="component" value="Unassembled WGS sequence"/>
</dbReference>
<reference evidence="3 4" key="1">
    <citation type="submission" date="2016-08" db="EMBL/GenBank/DDBJ databases">
        <title>Draft genome sequence of allopolyploid Zygosaccharomyces rouxii.</title>
        <authorList>
            <person name="Watanabe J."/>
            <person name="Uehara K."/>
            <person name="Mogi Y."/>
            <person name="Tsukioka Y."/>
        </authorList>
    </citation>
    <scope>NUCLEOTIDE SEQUENCE [LARGE SCALE GENOMIC DNA]</scope>
    <source>
        <strain evidence="3 4">NBRC 110957</strain>
    </source>
</reference>